<reference evidence="2" key="1">
    <citation type="journal article" date="2015" name="Nature">
        <title>Complex archaea that bridge the gap between prokaryotes and eukaryotes.</title>
        <authorList>
            <person name="Spang A."/>
            <person name="Saw J.H."/>
            <person name="Jorgensen S.L."/>
            <person name="Zaremba-Niedzwiedzka K."/>
            <person name="Martijn J."/>
            <person name="Lind A.E."/>
            <person name="van Eijk R."/>
            <person name="Schleper C."/>
            <person name="Guy L."/>
            <person name="Ettema T.J."/>
        </authorList>
    </citation>
    <scope>NUCLEOTIDE SEQUENCE</scope>
</reference>
<keyword evidence="1" id="KW-1133">Transmembrane helix</keyword>
<comment type="caution">
    <text evidence="2">The sequence shown here is derived from an EMBL/GenBank/DDBJ whole genome shotgun (WGS) entry which is preliminary data.</text>
</comment>
<gene>
    <name evidence="2" type="ORF">LCGC14_1748290</name>
</gene>
<dbReference type="AlphaFoldDB" id="A0A0F9H4N9"/>
<organism evidence="2">
    <name type="scientific">marine sediment metagenome</name>
    <dbReference type="NCBI Taxonomy" id="412755"/>
    <lineage>
        <taxon>unclassified sequences</taxon>
        <taxon>metagenomes</taxon>
        <taxon>ecological metagenomes</taxon>
    </lineage>
</organism>
<feature type="transmembrane region" description="Helical" evidence="1">
    <location>
        <begin position="19"/>
        <end position="38"/>
    </location>
</feature>
<dbReference type="EMBL" id="LAZR01016090">
    <property type="protein sequence ID" value="KKM06015.1"/>
    <property type="molecule type" value="Genomic_DNA"/>
</dbReference>
<keyword evidence="1" id="KW-0472">Membrane</keyword>
<keyword evidence="1" id="KW-0812">Transmembrane</keyword>
<proteinExistence type="predicted"/>
<sequence length="42" mass="4685">MSDGGVLNPRDFGGESAEMVLTCAAYPIFIIPRFFLFLNPDY</sequence>
<evidence type="ECO:0000256" key="1">
    <source>
        <dbReference type="SAM" id="Phobius"/>
    </source>
</evidence>
<protein>
    <submittedName>
        <fullName evidence="2">Uncharacterized protein</fullName>
    </submittedName>
</protein>
<accession>A0A0F9H4N9</accession>
<name>A0A0F9H4N9_9ZZZZ</name>
<evidence type="ECO:0000313" key="2">
    <source>
        <dbReference type="EMBL" id="KKM06015.1"/>
    </source>
</evidence>